<protein>
    <recommendedName>
        <fullName evidence="2">Histidine--tRNA ligase</fullName>
        <ecNumber evidence="2">6.1.1.21</ecNumber>
    </recommendedName>
</protein>
<feature type="non-terminal residue" evidence="4">
    <location>
        <position position="292"/>
    </location>
</feature>
<dbReference type="PROSITE" id="PS50862">
    <property type="entry name" value="AA_TRNA_LIGASE_II"/>
    <property type="match status" value="1"/>
</dbReference>
<dbReference type="EC" id="6.1.1.21" evidence="2"/>
<dbReference type="InterPro" id="IPR004516">
    <property type="entry name" value="HisRS/HisZ"/>
</dbReference>
<dbReference type="PANTHER" id="PTHR43707:SF1">
    <property type="entry name" value="HISTIDINE--TRNA LIGASE, MITOCHONDRIAL-RELATED"/>
    <property type="match status" value="1"/>
</dbReference>
<dbReference type="EMBL" id="QNBC01000089">
    <property type="protein sequence ID" value="RKX65462.1"/>
    <property type="molecule type" value="Genomic_DNA"/>
</dbReference>
<dbReference type="GO" id="GO:0006427">
    <property type="term" value="P:histidyl-tRNA aminoacylation"/>
    <property type="evidence" value="ECO:0007669"/>
    <property type="project" value="UniProtKB-UniRule"/>
</dbReference>
<proteinExistence type="inferred from homology"/>
<dbReference type="InterPro" id="IPR006195">
    <property type="entry name" value="aa-tRNA-synth_II"/>
</dbReference>
<dbReference type="Pfam" id="PF13393">
    <property type="entry name" value="tRNA-synt_His"/>
    <property type="match status" value="1"/>
</dbReference>
<evidence type="ECO:0000313" key="5">
    <source>
        <dbReference type="Proteomes" id="UP000282321"/>
    </source>
</evidence>
<comment type="caution">
    <text evidence="4">The sequence shown here is derived from an EMBL/GenBank/DDBJ whole genome shotgun (WGS) entry which is preliminary data.</text>
</comment>
<dbReference type="InterPro" id="IPR045864">
    <property type="entry name" value="aa-tRNA-synth_II/BPL/LPL"/>
</dbReference>
<organism evidence="4 5">
    <name type="scientific">candidate division TA06 bacterium</name>
    <dbReference type="NCBI Taxonomy" id="2250710"/>
    <lineage>
        <taxon>Bacteria</taxon>
        <taxon>Bacteria division TA06</taxon>
    </lineage>
</organism>
<dbReference type="GO" id="GO:0005737">
    <property type="term" value="C:cytoplasm"/>
    <property type="evidence" value="ECO:0007669"/>
    <property type="project" value="UniProtKB-UniRule"/>
</dbReference>
<dbReference type="PANTHER" id="PTHR43707">
    <property type="entry name" value="HISTIDYL-TRNA SYNTHETASE"/>
    <property type="match status" value="1"/>
</dbReference>
<gene>
    <name evidence="4" type="ORF">DRP44_06320</name>
</gene>
<evidence type="ECO:0000259" key="3">
    <source>
        <dbReference type="PROSITE" id="PS50862"/>
    </source>
</evidence>
<evidence type="ECO:0000313" key="4">
    <source>
        <dbReference type="EMBL" id="RKX65462.1"/>
    </source>
</evidence>
<dbReference type="Proteomes" id="UP000282321">
    <property type="component" value="Unassembled WGS sequence"/>
</dbReference>
<keyword evidence="4" id="KW-0436">Ligase</keyword>
<dbReference type="SUPFAM" id="SSF55681">
    <property type="entry name" value="Class II aaRS and biotin synthetases"/>
    <property type="match status" value="1"/>
</dbReference>
<accession>A0A660S6H0</accession>
<dbReference type="CDD" id="cd00773">
    <property type="entry name" value="HisRS-like_core"/>
    <property type="match status" value="1"/>
</dbReference>
<dbReference type="GO" id="GO:0004821">
    <property type="term" value="F:histidine-tRNA ligase activity"/>
    <property type="evidence" value="ECO:0007669"/>
    <property type="project" value="UniProtKB-UniRule"/>
</dbReference>
<evidence type="ECO:0000256" key="2">
    <source>
        <dbReference type="NCBIfam" id="TIGR00442"/>
    </source>
</evidence>
<dbReference type="InterPro" id="IPR015807">
    <property type="entry name" value="His-tRNA-ligase"/>
</dbReference>
<dbReference type="Gene3D" id="3.30.930.10">
    <property type="entry name" value="Bira Bifunctional Protein, Domain 2"/>
    <property type="match status" value="1"/>
</dbReference>
<dbReference type="GO" id="GO:0005524">
    <property type="term" value="F:ATP binding"/>
    <property type="evidence" value="ECO:0007669"/>
    <property type="project" value="InterPro"/>
</dbReference>
<reference evidence="4 5" key="1">
    <citation type="submission" date="2018-06" db="EMBL/GenBank/DDBJ databases">
        <title>Extensive metabolic versatility and redundancy in microbially diverse, dynamic hydrothermal sediments.</title>
        <authorList>
            <person name="Dombrowski N."/>
            <person name="Teske A."/>
            <person name="Baker B.J."/>
        </authorList>
    </citation>
    <scope>NUCLEOTIDE SEQUENCE [LARGE SCALE GENOMIC DNA]</scope>
    <source>
        <strain evidence="4">B35_G9</strain>
    </source>
</reference>
<feature type="domain" description="Aminoacyl-transfer RNA synthetases class-II family profile" evidence="3">
    <location>
        <begin position="1"/>
        <end position="269"/>
    </location>
</feature>
<sequence length="292" mass="34009">MVIRAIKGTRDVFGVEIRKWNIVENRILEFMRKYNYEEIRTPTFEQTQLYLRGIGDETDIVNKEMYTFIDKGGRSITLRPEGTAGVVRAYIENKMYADKTVKKLFYMGSMFRQERPQKGRYREFRQFGIENIGTEEALADAEVIAFAYNLYKALGLKSVKIEINSIGCQECRKKYLKALKNFLKPHYNELCENCQRRFETNTLRVLDCKNPKCKKVTEGAPSTIDYLCDGCKRHFKAVLHYLDIQDIPYVVNNRLVRGLDYYTRTVFEVTTDMLGSQNAIAAGGRYDYLIGM</sequence>
<dbReference type="InterPro" id="IPR041715">
    <property type="entry name" value="HisRS-like_core"/>
</dbReference>
<dbReference type="AlphaFoldDB" id="A0A660S6H0"/>
<comment type="similarity">
    <text evidence="1">Belongs to the class-II aminoacyl-tRNA synthetase family.</text>
</comment>
<evidence type="ECO:0000256" key="1">
    <source>
        <dbReference type="ARBA" id="ARBA00008226"/>
    </source>
</evidence>
<dbReference type="NCBIfam" id="TIGR00442">
    <property type="entry name" value="hisS"/>
    <property type="match status" value="1"/>
</dbReference>
<name>A0A660S6H0_UNCT6</name>